<reference evidence="2 3" key="1">
    <citation type="journal article" date="2019" name="Int. J. Syst. Evol. Microbiol.">
        <title>Anaerobacillus alkaliphilus sp. nov., a novel alkaliphilic and moderately halophilic bacterium.</title>
        <authorList>
            <person name="Borsodi A.K."/>
            <person name="Aszalos J.M."/>
            <person name="Bihari P."/>
            <person name="Nagy I."/>
            <person name="Schumann P."/>
            <person name="Sproer C."/>
            <person name="Kovacs A.L."/>
            <person name="Boka K."/>
            <person name="Dobosy P."/>
            <person name="Ovari M."/>
            <person name="Szili-Kovacs T."/>
            <person name="Toth E."/>
        </authorList>
    </citation>
    <scope>NUCLEOTIDE SEQUENCE [LARGE SCALE GENOMIC DNA]</scope>
    <source>
        <strain evidence="2 3">B16-10</strain>
    </source>
</reference>
<dbReference type="OrthoDB" id="2943498at2"/>
<organism evidence="2 3">
    <name type="scientific">Anaerobacillus alkaliphilus</name>
    <dbReference type="NCBI Taxonomy" id="1548597"/>
    <lineage>
        <taxon>Bacteria</taxon>
        <taxon>Bacillati</taxon>
        <taxon>Bacillota</taxon>
        <taxon>Bacilli</taxon>
        <taxon>Bacillales</taxon>
        <taxon>Bacillaceae</taxon>
        <taxon>Anaerobacillus</taxon>
    </lineage>
</organism>
<protein>
    <submittedName>
        <fullName evidence="2">Uncharacterized protein</fullName>
    </submittedName>
</protein>
<name>A0A4Q0VSB0_9BACI</name>
<accession>A0A4Q0VSB0</accession>
<evidence type="ECO:0000256" key="1">
    <source>
        <dbReference type="SAM" id="Phobius"/>
    </source>
</evidence>
<gene>
    <name evidence="2" type="ORF">DS745_14085</name>
</gene>
<keyword evidence="1" id="KW-0472">Membrane</keyword>
<evidence type="ECO:0000313" key="3">
    <source>
        <dbReference type="Proteomes" id="UP000290649"/>
    </source>
</evidence>
<feature type="transmembrane region" description="Helical" evidence="1">
    <location>
        <begin position="6"/>
        <end position="22"/>
    </location>
</feature>
<dbReference type="EMBL" id="QOUX01000042">
    <property type="protein sequence ID" value="RXI99996.1"/>
    <property type="molecule type" value="Genomic_DNA"/>
</dbReference>
<keyword evidence="3" id="KW-1185">Reference proteome</keyword>
<dbReference type="AlphaFoldDB" id="A0A4Q0VSB0"/>
<keyword evidence="1" id="KW-1133">Transmembrane helix</keyword>
<comment type="caution">
    <text evidence="2">The sequence shown here is derived from an EMBL/GenBank/DDBJ whole genome shotgun (WGS) entry which is preliminary data.</text>
</comment>
<dbReference type="RefSeq" id="WP_129078850.1">
    <property type="nucleotide sequence ID" value="NZ_QOUX01000042.1"/>
</dbReference>
<sequence length="64" mass="7878">MIKKAIIAIGIFSILFVTAWWANEMNERRYYIDEDNDQVQLLMIDEEARNERIFRPREYIKIKR</sequence>
<dbReference type="Proteomes" id="UP000290649">
    <property type="component" value="Unassembled WGS sequence"/>
</dbReference>
<evidence type="ECO:0000313" key="2">
    <source>
        <dbReference type="EMBL" id="RXI99996.1"/>
    </source>
</evidence>
<keyword evidence="1" id="KW-0812">Transmembrane</keyword>
<proteinExistence type="predicted"/>